<evidence type="ECO:0000313" key="1">
    <source>
        <dbReference type="EMBL" id="MDV6236438.1"/>
    </source>
</evidence>
<protein>
    <submittedName>
        <fullName evidence="1">Uncharacterized protein</fullName>
    </submittedName>
</protein>
<dbReference type="RefSeq" id="WP_243399567.1">
    <property type="nucleotide sequence ID" value="NZ_NPEF02000013.1"/>
</dbReference>
<name>A0AAE4TWK1_9LEPT</name>
<accession>A0AAE4TWK1</accession>
<organism evidence="1 2">
    <name type="scientific">Leptospira ellisii</name>
    <dbReference type="NCBI Taxonomy" id="2023197"/>
    <lineage>
        <taxon>Bacteria</taxon>
        <taxon>Pseudomonadati</taxon>
        <taxon>Spirochaetota</taxon>
        <taxon>Spirochaetia</taxon>
        <taxon>Leptospirales</taxon>
        <taxon>Leptospiraceae</taxon>
        <taxon>Leptospira</taxon>
    </lineage>
</organism>
<gene>
    <name evidence="1" type="ORF">CH379_012450</name>
</gene>
<proteinExistence type="predicted"/>
<comment type="caution">
    <text evidence="1">The sequence shown here is derived from an EMBL/GenBank/DDBJ whole genome shotgun (WGS) entry which is preliminary data.</text>
</comment>
<sequence length="90" mass="9496">MYGLLEANSGLMKAWNTLNTSLFTSHGTSVINLISYELTLFSLLKGDFQSAGIDMVGYAAESFGSPVPVGLIIKAGLFGANQAKQYCGAL</sequence>
<reference evidence="1 2" key="1">
    <citation type="journal article" date="2018" name="Microb. Genom.">
        <title>Deciphering the unexplored Leptospira diversity from soils uncovers genomic evolution to virulence.</title>
        <authorList>
            <person name="Thibeaux R."/>
            <person name="Iraola G."/>
            <person name="Ferres I."/>
            <person name="Bierque E."/>
            <person name="Girault D."/>
            <person name="Soupe-Gilbert M.E."/>
            <person name="Picardeau M."/>
            <person name="Goarant C."/>
        </authorList>
    </citation>
    <scope>NUCLEOTIDE SEQUENCE [LARGE SCALE GENOMIC DNA]</scope>
    <source>
        <strain evidence="1 2">ATI7-C-A5</strain>
    </source>
</reference>
<dbReference type="AlphaFoldDB" id="A0AAE4TWK1"/>
<dbReference type="Proteomes" id="UP000232122">
    <property type="component" value="Unassembled WGS sequence"/>
</dbReference>
<keyword evidence="2" id="KW-1185">Reference proteome</keyword>
<dbReference type="EMBL" id="NPEF02000013">
    <property type="protein sequence ID" value="MDV6236438.1"/>
    <property type="molecule type" value="Genomic_DNA"/>
</dbReference>
<evidence type="ECO:0000313" key="2">
    <source>
        <dbReference type="Proteomes" id="UP000232122"/>
    </source>
</evidence>